<sequence length="412" mass="45520">MSYDASDPAQRFMRFQIYFLESLKYCDIFFQTSANATSWWWLFTNADQLDGPPHGAMGPYRTVAVVPTGNFLAQGGFSHAGDWAVVGRPRSAFSSKKTAEAGTWVWTDADSIRLARIMNVEQINDFSIPILGSYYLADFAQYSDNAALNLRITYDACKAANRGANPSADIVTLGGLLEAIGKAPPEAVSRCTVSDIQRLLPGLLPDASNVATPAWTSRMDSRCYMIGQDLYPYYCAVVYDWDKGMQVTVFVMQDSNGEYTSRNDELLPKGNVGPGIYYSWDGTKWVPACSKAGGGDVPMPVPDFVHAGEGRCRAAFKDDPYFSNDSMWSVTLGAPPKSADFWYWFDDKQRGVIFSLSPASSLTIIDYQTFNQNEQMPDCVFEDPTGTIPACPEAALADRKKPRFMPLLKAGK</sequence>
<reference evidence="2" key="1">
    <citation type="submission" date="2022-06" db="EMBL/GenBank/DDBJ databases">
        <title>PHB producers.</title>
        <authorList>
            <person name="Besaury L."/>
        </authorList>
    </citation>
    <scope>NUCLEOTIDE SEQUENCE</scope>
    <source>
        <strain evidence="2 3">SEWS6</strain>
    </source>
</reference>
<evidence type="ECO:0000313" key="1">
    <source>
        <dbReference type="EMBL" id="MCX4151459.1"/>
    </source>
</evidence>
<evidence type="ECO:0000313" key="2">
    <source>
        <dbReference type="EMBL" id="MDQ6413272.1"/>
    </source>
</evidence>
<comment type="caution">
    <text evidence="2">The sequence shown here is derived from an EMBL/GenBank/DDBJ whole genome shotgun (WGS) entry which is preliminary data.</text>
</comment>
<evidence type="ECO:0000313" key="4">
    <source>
        <dbReference type="Proteomes" id="UP001242288"/>
    </source>
</evidence>
<dbReference type="AlphaFoldDB" id="A0AAP5F1D4"/>
<evidence type="ECO:0000313" key="3">
    <source>
        <dbReference type="Proteomes" id="UP001209412"/>
    </source>
</evidence>
<dbReference type="Proteomes" id="UP001242288">
    <property type="component" value="Unassembled WGS sequence"/>
</dbReference>
<gene>
    <name evidence="2" type="ORF">NIE36_39800</name>
    <name evidence="1" type="ORF">OSB80_39895</name>
</gene>
<protein>
    <submittedName>
        <fullName evidence="2">Uncharacterized protein</fullName>
    </submittedName>
</protein>
<dbReference type="RefSeq" id="WP_266261703.1">
    <property type="nucleotide sequence ID" value="NZ_JAMXWF010000055.1"/>
</dbReference>
<name>A0AAP5F1D4_9BURK</name>
<accession>A0AAP5F1D4</accession>
<dbReference type="EMBL" id="JAMXWF010000055">
    <property type="protein sequence ID" value="MDQ6413272.1"/>
    <property type="molecule type" value="Genomic_DNA"/>
</dbReference>
<dbReference type="Proteomes" id="UP001209412">
    <property type="component" value="Unassembled WGS sequence"/>
</dbReference>
<proteinExistence type="predicted"/>
<keyword evidence="3" id="KW-1185">Reference proteome</keyword>
<dbReference type="EMBL" id="JAPKHW010000055">
    <property type="protein sequence ID" value="MCX4151459.1"/>
    <property type="molecule type" value="Genomic_DNA"/>
</dbReference>
<organism evidence="2 4">
    <name type="scientific">Paraburkholderia madseniana</name>
    <dbReference type="NCBI Taxonomy" id="2599607"/>
    <lineage>
        <taxon>Bacteria</taxon>
        <taxon>Pseudomonadati</taxon>
        <taxon>Pseudomonadota</taxon>
        <taxon>Betaproteobacteria</taxon>
        <taxon>Burkholderiales</taxon>
        <taxon>Burkholderiaceae</taxon>
        <taxon>Paraburkholderia</taxon>
    </lineage>
</organism>